<gene>
    <name evidence="2" type="ORF">JOC47_000408</name>
</gene>
<organism evidence="2 3">
    <name type="scientific">Halanaerobacter jeridensis</name>
    <dbReference type="NCBI Taxonomy" id="706427"/>
    <lineage>
        <taxon>Bacteria</taxon>
        <taxon>Bacillati</taxon>
        <taxon>Bacillota</taxon>
        <taxon>Clostridia</taxon>
        <taxon>Halanaerobiales</taxon>
        <taxon>Halobacteroidaceae</taxon>
        <taxon>Halanaerobacter</taxon>
    </lineage>
</organism>
<sequence length="161" mass="17969">MKKKAILICLALLLVVSGSCLAEDKKEEEGIDINRNINLIVQEKDPQTAYELSLTPVFGPEVAANYVSHKPIEWQGNKNLIHKANAQTMFNLSEILAGLVLGIAAEEDEDGNGGVYVASGFLVAYMHNHFFGKDMAEEAVEYNKKLYEKFDWNPPKVKLEK</sequence>
<evidence type="ECO:0000313" key="3">
    <source>
        <dbReference type="Proteomes" id="UP000774000"/>
    </source>
</evidence>
<dbReference type="Proteomes" id="UP000774000">
    <property type="component" value="Unassembled WGS sequence"/>
</dbReference>
<dbReference type="RefSeq" id="WP_204700311.1">
    <property type="nucleotide sequence ID" value="NZ_JAFBDQ010000002.1"/>
</dbReference>
<feature type="signal peptide" evidence="1">
    <location>
        <begin position="1"/>
        <end position="22"/>
    </location>
</feature>
<feature type="chain" id="PRO_5037335476" description="Lipoprotein" evidence="1">
    <location>
        <begin position="23"/>
        <end position="161"/>
    </location>
</feature>
<accession>A0A938XND4</accession>
<dbReference type="EMBL" id="JAFBDQ010000002">
    <property type="protein sequence ID" value="MBM7555583.1"/>
    <property type="molecule type" value="Genomic_DNA"/>
</dbReference>
<evidence type="ECO:0008006" key="4">
    <source>
        <dbReference type="Google" id="ProtNLM"/>
    </source>
</evidence>
<name>A0A938XND4_9FIRM</name>
<dbReference type="AlphaFoldDB" id="A0A938XND4"/>
<reference evidence="2" key="1">
    <citation type="submission" date="2021-01" db="EMBL/GenBank/DDBJ databases">
        <title>Genomic Encyclopedia of Type Strains, Phase IV (KMG-IV): sequencing the most valuable type-strain genomes for metagenomic binning, comparative biology and taxonomic classification.</title>
        <authorList>
            <person name="Goeker M."/>
        </authorList>
    </citation>
    <scope>NUCLEOTIDE SEQUENCE</scope>
    <source>
        <strain evidence="2">DSM 23230</strain>
    </source>
</reference>
<keyword evidence="1" id="KW-0732">Signal</keyword>
<protein>
    <recommendedName>
        <fullName evidence="4">Lipoprotein</fullName>
    </recommendedName>
</protein>
<evidence type="ECO:0000313" key="2">
    <source>
        <dbReference type="EMBL" id="MBM7555583.1"/>
    </source>
</evidence>
<comment type="caution">
    <text evidence="2">The sequence shown here is derived from an EMBL/GenBank/DDBJ whole genome shotgun (WGS) entry which is preliminary data.</text>
</comment>
<keyword evidence="3" id="KW-1185">Reference proteome</keyword>
<dbReference type="PROSITE" id="PS51257">
    <property type="entry name" value="PROKAR_LIPOPROTEIN"/>
    <property type="match status" value="1"/>
</dbReference>
<proteinExistence type="predicted"/>
<evidence type="ECO:0000256" key="1">
    <source>
        <dbReference type="SAM" id="SignalP"/>
    </source>
</evidence>